<dbReference type="RefSeq" id="WP_083215920.1">
    <property type="nucleotide sequence ID" value="NZ_CP023449.1"/>
</dbReference>
<feature type="signal peptide" evidence="1">
    <location>
        <begin position="1"/>
        <end position="20"/>
    </location>
</feature>
<evidence type="ECO:0000313" key="2">
    <source>
        <dbReference type="EMBL" id="PCE41288.1"/>
    </source>
</evidence>
<accession>A0A2A4FV15</accession>
<organism evidence="2 3">
    <name type="scientific">Rhizorhabdus dicambivorans</name>
    <dbReference type="NCBI Taxonomy" id="1850238"/>
    <lineage>
        <taxon>Bacteria</taxon>
        <taxon>Pseudomonadati</taxon>
        <taxon>Pseudomonadota</taxon>
        <taxon>Alphaproteobacteria</taxon>
        <taxon>Sphingomonadales</taxon>
        <taxon>Sphingomonadaceae</taxon>
        <taxon>Rhizorhabdus</taxon>
    </lineage>
</organism>
<gene>
    <name evidence="2" type="ORF">COO09_15625</name>
</gene>
<comment type="caution">
    <text evidence="2">The sequence shown here is derived from an EMBL/GenBank/DDBJ whole genome shotgun (WGS) entry which is preliminary data.</text>
</comment>
<evidence type="ECO:0000313" key="3">
    <source>
        <dbReference type="Proteomes" id="UP000218934"/>
    </source>
</evidence>
<dbReference type="EMBL" id="NWUF01000016">
    <property type="protein sequence ID" value="PCE41288.1"/>
    <property type="molecule type" value="Genomic_DNA"/>
</dbReference>
<dbReference type="Proteomes" id="UP000218934">
    <property type="component" value="Unassembled WGS sequence"/>
</dbReference>
<proteinExistence type="predicted"/>
<keyword evidence="1" id="KW-0732">Signal</keyword>
<dbReference type="OrthoDB" id="7574031at2"/>
<feature type="chain" id="PRO_5012494921" description="DUF3108 domain-containing protein" evidence="1">
    <location>
        <begin position="21"/>
        <end position="92"/>
    </location>
</feature>
<sequence>MKKILAFAILGSIAAMPAMAESFTRDGISYTYTTKAVGDATIISGKVVNSGESFELKVKGSRVWGKMGASPVSFRTAEVAAAPAGSTVMAAK</sequence>
<evidence type="ECO:0008006" key="4">
    <source>
        <dbReference type="Google" id="ProtNLM"/>
    </source>
</evidence>
<keyword evidence="3" id="KW-1185">Reference proteome</keyword>
<protein>
    <recommendedName>
        <fullName evidence="4">DUF3108 domain-containing protein</fullName>
    </recommendedName>
</protein>
<name>A0A2A4FV15_9SPHN</name>
<reference evidence="2 3" key="1">
    <citation type="submission" date="2017-09" db="EMBL/GenBank/DDBJ databases">
        <title>The Catabolism of 3,6-Dichlorosalicylic acid is Initiated by the Cytochrome P450 Monooxygenase DsmABC in Rhizorhabdus dicambivorans Ndbn-20.</title>
        <authorList>
            <person name="Na L."/>
        </authorList>
    </citation>
    <scope>NUCLEOTIDE SEQUENCE [LARGE SCALE GENOMIC DNA]</scope>
    <source>
        <strain evidence="2 3">Ndbn-20m</strain>
    </source>
</reference>
<dbReference type="AlphaFoldDB" id="A0A2A4FV15"/>
<evidence type="ECO:0000256" key="1">
    <source>
        <dbReference type="SAM" id="SignalP"/>
    </source>
</evidence>
<dbReference type="KEGG" id="rdi:CMV14_10455"/>